<evidence type="ECO:0000313" key="1">
    <source>
        <dbReference type="EMBL" id="WPU66296.1"/>
    </source>
</evidence>
<evidence type="ECO:0000313" key="2">
    <source>
        <dbReference type="Proteomes" id="UP001324634"/>
    </source>
</evidence>
<dbReference type="GO" id="GO:0010124">
    <property type="term" value="P:phenylacetate catabolic process"/>
    <property type="evidence" value="ECO:0007669"/>
    <property type="project" value="InterPro"/>
</dbReference>
<protein>
    <submittedName>
        <fullName evidence="1">Phenylacetic acid catabolic protein</fullName>
    </submittedName>
</protein>
<dbReference type="SUPFAM" id="SSF47240">
    <property type="entry name" value="Ferritin-like"/>
    <property type="match status" value="1"/>
</dbReference>
<organism evidence="1 2">
    <name type="scientific">Peredibacter starrii</name>
    <dbReference type="NCBI Taxonomy" id="28202"/>
    <lineage>
        <taxon>Bacteria</taxon>
        <taxon>Pseudomonadati</taxon>
        <taxon>Bdellovibrionota</taxon>
        <taxon>Bacteriovoracia</taxon>
        <taxon>Bacteriovoracales</taxon>
        <taxon>Bacteriovoracaceae</taxon>
        <taxon>Peredibacter</taxon>
    </lineage>
</organism>
<name>A0AAX4HSW1_9BACT</name>
<proteinExistence type="predicted"/>
<dbReference type="KEGG" id="psti:SOO65_06005"/>
<dbReference type="PANTHER" id="PTHR30458">
    <property type="entry name" value="PHENYLACETIC ACID DEGRADATION PROTEIN PAA"/>
    <property type="match status" value="1"/>
</dbReference>
<dbReference type="Gene3D" id="1.20.1260.10">
    <property type="match status" value="1"/>
</dbReference>
<dbReference type="InterPro" id="IPR012347">
    <property type="entry name" value="Ferritin-like"/>
</dbReference>
<dbReference type="Proteomes" id="UP001324634">
    <property type="component" value="Chromosome"/>
</dbReference>
<dbReference type="InterPro" id="IPR007814">
    <property type="entry name" value="PaaA_PaaC"/>
</dbReference>
<reference evidence="1 2" key="1">
    <citation type="submission" date="2023-11" db="EMBL/GenBank/DDBJ databases">
        <title>Peredibacter starrii A3.12.</title>
        <authorList>
            <person name="Mitchell R.J."/>
        </authorList>
    </citation>
    <scope>NUCLEOTIDE SEQUENCE [LARGE SCALE GENOMIC DNA]</scope>
    <source>
        <strain evidence="1 2">A3.12</strain>
    </source>
</reference>
<sequence>MRAYTAEDLKLFEEIKNGRTFDSTSEMPEIYRKNLMNLLWMQADSEYAGGLGYMPWIAKAPNAHERVLVAQIVKDEMRHAHVIYNILNDLGEKTHEHMLAHEFDWRIPEDLANIGFSRAKKDKRVNIFYYNITYWEDFCLFNFLMDRAAGHVLEDTLNSSYLPWKNAIGTICKEEHMHLAHGDKTVKLMAQDPEKKAFLQERLNLWWPRVMNTFGKSTGGANDIYQKLGLKNRSNADVRAAFVKEIEEKCAEWGLVVPEYIESEQPLEYTLS</sequence>
<dbReference type="RefSeq" id="WP_321398367.1">
    <property type="nucleotide sequence ID" value="NZ_CP139487.1"/>
</dbReference>
<gene>
    <name evidence="1" type="ORF">SOO65_06005</name>
</gene>
<dbReference type="InterPro" id="IPR052703">
    <property type="entry name" value="Aromatic_CoA_ox/epox"/>
</dbReference>
<accession>A0AAX4HSW1</accession>
<dbReference type="PANTHER" id="PTHR30458:SF0">
    <property type="entry name" value="1,2-PHENYLACETYL-COA EPOXIDASE, SUBUNIT C"/>
    <property type="match status" value="1"/>
</dbReference>
<dbReference type="InterPro" id="IPR009078">
    <property type="entry name" value="Ferritin-like_SF"/>
</dbReference>
<dbReference type="EMBL" id="CP139487">
    <property type="protein sequence ID" value="WPU66296.1"/>
    <property type="molecule type" value="Genomic_DNA"/>
</dbReference>
<dbReference type="AlphaFoldDB" id="A0AAX4HSW1"/>
<keyword evidence="2" id="KW-1185">Reference proteome</keyword>
<dbReference type="Pfam" id="PF05138">
    <property type="entry name" value="PaaA_PaaC"/>
    <property type="match status" value="1"/>
</dbReference>
<dbReference type="GO" id="GO:0005829">
    <property type="term" value="C:cytosol"/>
    <property type="evidence" value="ECO:0007669"/>
    <property type="project" value="TreeGrafter"/>
</dbReference>